<protein>
    <submittedName>
        <fullName evidence="2">Uncharacterized protein</fullName>
    </submittedName>
</protein>
<dbReference type="RefSeq" id="WP_063340746.1">
    <property type="nucleotide sequence ID" value="NZ_LUKJ01000002.1"/>
</dbReference>
<keyword evidence="1" id="KW-1133">Transmembrane helix</keyword>
<organism evidence="2 3">
    <name type="scientific">Pseudomonas fluorescens</name>
    <dbReference type="NCBI Taxonomy" id="294"/>
    <lineage>
        <taxon>Bacteria</taxon>
        <taxon>Pseudomonadati</taxon>
        <taxon>Pseudomonadota</taxon>
        <taxon>Gammaproteobacteria</taxon>
        <taxon>Pseudomonadales</taxon>
        <taxon>Pseudomonadaceae</taxon>
        <taxon>Pseudomonas</taxon>
    </lineage>
</organism>
<dbReference type="AlphaFoldDB" id="A0A166QQK7"/>
<name>A0A166QQK7_PSEFL</name>
<dbReference type="EMBL" id="LUKJ01000002">
    <property type="protein sequence ID" value="KZN20699.1"/>
    <property type="molecule type" value="Genomic_DNA"/>
</dbReference>
<reference evidence="3" key="1">
    <citation type="submission" date="2016-03" db="EMBL/GenBank/DDBJ databases">
        <authorList>
            <person name="Ray J."/>
            <person name="Price M."/>
            <person name="Deutschbauer A."/>
        </authorList>
    </citation>
    <scope>NUCLEOTIDE SEQUENCE [LARGE SCALE GENOMIC DNA]</scope>
    <source>
        <strain evidence="3">FW300-N1B4</strain>
    </source>
</reference>
<evidence type="ECO:0000256" key="1">
    <source>
        <dbReference type="SAM" id="Phobius"/>
    </source>
</evidence>
<dbReference type="Proteomes" id="UP000076489">
    <property type="component" value="Unassembled WGS sequence"/>
</dbReference>
<feature type="transmembrane region" description="Helical" evidence="1">
    <location>
        <begin position="61"/>
        <end position="79"/>
    </location>
</feature>
<feature type="transmembrane region" description="Helical" evidence="1">
    <location>
        <begin position="86"/>
        <end position="104"/>
    </location>
</feature>
<gene>
    <name evidence="2" type="ORF">A1D17_03930</name>
</gene>
<evidence type="ECO:0000313" key="2">
    <source>
        <dbReference type="EMBL" id="KZN20699.1"/>
    </source>
</evidence>
<dbReference type="OrthoDB" id="7032125at2"/>
<keyword evidence="1" id="KW-0472">Membrane</keyword>
<proteinExistence type="predicted"/>
<reference evidence="2 3" key="2">
    <citation type="journal article" date="2018" name="Nature">
        <title>Mutant phenotypes for thousands of bacterial genes of unknown function.</title>
        <authorList>
            <person name="Price M.N."/>
            <person name="Wetmore K.M."/>
            <person name="Waters R.J."/>
            <person name="Callaghan M."/>
            <person name="Ray J."/>
            <person name="Liu H."/>
            <person name="Kuehl J.V."/>
            <person name="Melnyk R.A."/>
            <person name="Lamson J.S."/>
            <person name="Suh Y."/>
            <person name="Carlson H.K."/>
            <person name="Esquivel Z."/>
            <person name="Sadeeshkumar H."/>
            <person name="Chakraborty R."/>
            <person name="Zane G.M."/>
            <person name="Rubin B.E."/>
            <person name="Wall J.D."/>
            <person name="Visel A."/>
            <person name="Bristow J."/>
            <person name="Blow M.J."/>
            <person name="Arkin A.P."/>
            <person name="Deutschbauer A.M."/>
        </authorList>
    </citation>
    <scope>NUCLEOTIDE SEQUENCE [LARGE SCALE GENOMIC DNA]</scope>
    <source>
        <strain evidence="2 3">FW300-N1B4</strain>
    </source>
</reference>
<accession>A0A166QQK7</accession>
<feature type="transmembrane region" description="Helical" evidence="1">
    <location>
        <begin position="20"/>
        <end position="41"/>
    </location>
</feature>
<evidence type="ECO:0000313" key="3">
    <source>
        <dbReference type="Proteomes" id="UP000076489"/>
    </source>
</evidence>
<sequence length="219" mass="24103">METHVDVISSPVRKNYIECILLFGFAAYLHLCLGSYLWLAYAIPLNSDDLANSSWLGTQLGLGYHGLFFGLAIGFVALIRLISGRILGAVLLAYVAVLVIFSTSEYGALRAGVSLGDAKIGCFTYEALECRKMLNISEEGARSIYVDFQDKTVGSGRFAEWYRPLREQLIANTASALPSTAPGTALVLSPFMLLHMAEIRQQIEDQRQEVAKFKASRPK</sequence>
<comment type="caution">
    <text evidence="2">The sequence shown here is derived from an EMBL/GenBank/DDBJ whole genome shotgun (WGS) entry which is preliminary data.</text>
</comment>
<keyword evidence="1" id="KW-0812">Transmembrane</keyword>